<evidence type="ECO:0000313" key="2">
    <source>
        <dbReference type="Proteomes" id="UP000246991"/>
    </source>
</evidence>
<dbReference type="Gene3D" id="1.25.40.20">
    <property type="entry name" value="Ankyrin repeat-containing domain"/>
    <property type="match status" value="1"/>
</dbReference>
<name>A0A317SPZ0_9PEZI</name>
<comment type="caution">
    <text evidence="1">The sequence shown here is derived from an EMBL/GenBank/DDBJ whole genome shotgun (WGS) entry which is preliminary data.</text>
</comment>
<dbReference type="InterPro" id="IPR036770">
    <property type="entry name" value="Ankyrin_rpt-contain_sf"/>
</dbReference>
<reference evidence="1 2" key="1">
    <citation type="submission" date="2018-03" db="EMBL/GenBank/DDBJ databases">
        <title>Genomes of Pezizomycetes fungi and the evolution of truffles.</title>
        <authorList>
            <person name="Murat C."/>
            <person name="Payen T."/>
            <person name="Noel B."/>
            <person name="Kuo A."/>
            <person name="Martin F.M."/>
        </authorList>
    </citation>
    <scope>NUCLEOTIDE SEQUENCE [LARGE SCALE GENOMIC DNA]</scope>
    <source>
        <strain evidence="1">091103-1</strain>
    </source>
</reference>
<organism evidence="1 2">
    <name type="scientific">Tuber magnatum</name>
    <name type="common">white Piedmont truffle</name>
    <dbReference type="NCBI Taxonomy" id="42249"/>
    <lineage>
        <taxon>Eukaryota</taxon>
        <taxon>Fungi</taxon>
        <taxon>Dikarya</taxon>
        <taxon>Ascomycota</taxon>
        <taxon>Pezizomycotina</taxon>
        <taxon>Pezizomycetes</taxon>
        <taxon>Pezizales</taxon>
        <taxon>Tuberaceae</taxon>
        <taxon>Tuber</taxon>
    </lineage>
</organism>
<accession>A0A317SPZ0</accession>
<keyword evidence="2" id="KW-1185">Reference proteome</keyword>
<protein>
    <submittedName>
        <fullName evidence="1">Uncharacterized protein</fullName>
    </submittedName>
</protein>
<gene>
    <name evidence="1" type="ORF">C7212DRAFT_343589</name>
</gene>
<sequence>MAVLASHPPPVREISRSAVVDADVRDVGRVSPLHLAAQEGGEETTALPLCAGADAGIVGIRTAVSALVKTGADVSAADMARHTPLRLAEEYSPEVVDSLLEKGREMNDEGGECQRLDDPVP</sequence>
<proteinExistence type="predicted"/>
<dbReference type="Proteomes" id="UP000246991">
    <property type="component" value="Unassembled WGS sequence"/>
</dbReference>
<dbReference type="EMBL" id="PYWC01000033">
    <property type="protein sequence ID" value="PWW76398.1"/>
    <property type="molecule type" value="Genomic_DNA"/>
</dbReference>
<dbReference type="SUPFAM" id="SSF48403">
    <property type="entry name" value="Ankyrin repeat"/>
    <property type="match status" value="1"/>
</dbReference>
<dbReference type="AlphaFoldDB" id="A0A317SPZ0"/>
<evidence type="ECO:0000313" key="1">
    <source>
        <dbReference type="EMBL" id="PWW76398.1"/>
    </source>
</evidence>